<comment type="caution">
    <text evidence="2">The sequence shown here is derived from an EMBL/GenBank/DDBJ whole genome shotgun (WGS) entry which is preliminary data.</text>
</comment>
<keyword evidence="2" id="KW-0347">Helicase</keyword>
<keyword evidence="2" id="KW-0547">Nucleotide-binding</keyword>
<dbReference type="GO" id="GO:0004386">
    <property type="term" value="F:helicase activity"/>
    <property type="evidence" value="ECO:0007669"/>
    <property type="project" value="UniProtKB-KW"/>
</dbReference>
<keyword evidence="3" id="KW-1185">Reference proteome</keyword>
<feature type="domain" description="Helitron helicase-like" evidence="1">
    <location>
        <begin position="24"/>
        <end position="151"/>
    </location>
</feature>
<protein>
    <submittedName>
        <fullName evidence="2">DNA_helicase</fullName>
    </submittedName>
</protein>
<dbReference type="InterPro" id="IPR025476">
    <property type="entry name" value="Helitron_helicase-like"/>
</dbReference>
<proteinExistence type="predicted"/>
<gene>
    <name evidence="2" type="ORF">PHMEG_0009975</name>
</gene>
<keyword evidence="2" id="KW-0378">Hydrolase</keyword>
<keyword evidence="2" id="KW-0067">ATP-binding</keyword>
<evidence type="ECO:0000313" key="2">
    <source>
        <dbReference type="EMBL" id="OWZ16250.1"/>
    </source>
</evidence>
<evidence type="ECO:0000259" key="1">
    <source>
        <dbReference type="Pfam" id="PF14214"/>
    </source>
</evidence>
<evidence type="ECO:0000313" key="3">
    <source>
        <dbReference type="Proteomes" id="UP000198211"/>
    </source>
</evidence>
<reference evidence="3" key="1">
    <citation type="submission" date="2017-03" db="EMBL/GenBank/DDBJ databases">
        <title>Phytopthora megakarya and P. palmivora, two closely related causual agents of cacao black pod achieved similar genome size and gene model numbers by different mechanisms.</title>
        <authorList>
            <person name="Ali S."/>
            <person name="Shao J."/>
            <person name="Larry D.J."/>
            <person name="Kronmiller B."/>
            <person name="Shen D."/>
            <person name="Strem M.D."/>
            <person name="Melnick R.L."/>
            <person name="Guiltinan M.J."/>
            <person name="Tyler B.M."/>
            <person name="Meinhardt L.W."/>
            <person name="Bailey B.A."/>
        </authorList>
    </citation>
    <scope>NUCLEOTIDE SEQUENCE [LARGE SCALE GENOMIC DNA]</scope>
    <source>
        <strain evidence="3">zdho120</strain>
    </source>
</reference>
<dbReference type="Proteomes" id="UP000198211">
    <property type="component" value="Unassembled WGS sequence"/>
</dbReference>
<dbReference type="Pfam" id="PF14214">
    <property type="entry name" value="Helitron_like_N"/>
    <property type="match status" value="1"/>
</dbReference>
<dbReference type="EMBL" id="NBNE01000968">
    <property type="protein sequence ID" value="OWZ16250.1"/>
    <property type="molecule type" value="Genomic_DNA"/>
</dbReference>
<accession>A0A225WHA5</accession>
<dbReference type="OrthoDB" id="123284at2759"/>
<dbReference type="AlphaFoldDB" id="A0A225WHA5"/>
<name>A0A225WHA5_9STRA</name>
<organism evidence="2 3">
    <name type="scientific">Phytophthora megakarya</name>
    <dbReference type="NCBI Taxonomy" id="4795"/>
    <lineage>
        <taxon>Eukaryota</taxon>
        <taxon>Sar</taxon>
        <taxon>Stramenopiles</taxon>
        <taxon>Oomycota</taxon>
        <taxon>Peronosporomycetes</taxon>
        <taxon>Peronosporales</taxon>
        <taxon>Peronosporaceae</taxon>
        <taxon>Phytophthora</taxon>
    </lineage>
</organism>
<sequence>MQYCFPALFPDAQGDYSIVDSLEDEICVNLIQRRQFDGLVRSVTVPESCIGLTKALFRVVRGSGLYWSNARNDLMTMMGNRSLATCWRTLFLTLSGADTTWPDFARACNPALTLDECMHLSFVEGRNYLNENPSISARHFHRLFESVFLQYFVWKD</sequence>